<dbReference type="InParanoid" id="F8PSM7"/>
<accession>F8PSM7</accession>
<dbReference type="AlphaFoldDB" id="F8PSM7"/>
<organism evidence="3">
    <name type="scientific">Serpula lacrymans var. lacrymans (strain S7.3)</name>
    <name type="common">Dry rot fungus</name>
    <dbReference type="NCBI Taxonomy" id="936435"/>
    <lineage>
        <taxon>Eukaryota</taxon>
        <taxon>Fungi</taxon>
        <taxon>Dikarya</taxon>
        <taxon>Basidiomycota</taxon>
        <taxon>Agaricomycotina</taxon>
        <taxon>Agaricomycetes</taxon>
        <taxon>Agaricomycetidae</taxon>
        <taxon>Boletales</taxon>
        <taxon>Coniophorineae</taxon>
        <taxon>Serpulaceae</taxon>
        <taxon>Serpula</taxon>
    </lineage>
</organism>
<name>F8PSM7_SERL3</name>
<evidence type="ECO:0000313" key="3">
    <source>
        <dbReference type="Proteomes" id="UP000008063"/>
    </source>
</evidence>
<dbReference type="EMBL" id="GL945478">
    <property type="protein sequence ID" value="EGO00786.1"/>
    <property type="molecule type" value="Genomic_DNA"/>
</dbReference>
<reference evidence="3" key="1">
    <citation type="journal article" date="2011" name="Science">
        <title>The plant cell wall-decomposing machinery underlies the functional diversity of forest fungi.</title>
        <authorList>
            <person name="Eastwood D.C."/>
            <person name="Floudas D."/>
            <person name="Binder M."/>
            <person name="Majcherczyk A."/>
            <person name="Schneider P."/>
            <person name="Aerts A."/>
            <person name="Asiegbu F.O."/>
            <person name="Baker S.E."/>
            <person name="Barry K."/>
            <person name="Bendiksby M."/>
            <person name="Blumentritt M."/>
            <person name="Coutinho P.M."/>
            <person name="Cullen D."/>
            <person name="de Vries R.P."/>
            <person name="Gathman A."/>
            <person name="Goodell B."/>
            <person name="Henrissat B."/>
            <person name="Ihrmark K."/>
            <person name="Kauserud H."/>
            <person name="Kohler A."/>
            <person name="LaButti K."/>
            <person name="Lapidus A."/>
            <person name="Lavin J.L."/>
            <person name="Lee Y.-H."/>
            <person name="Lindquist E."/>
            <person name="Lilly W."/>
            <person name="Lucas S."/>
            <person name="Morin E."/>
            <person name="Murat C."/>
            <person name="Oguiza J.A."/>
            <person name="Park J."/>
            <person name="Pisabarro A.G."/>
            <person name="Riley R."/>
            <person name="Rosling A."/>
            <person name="Salamov A."/>
            <person name="Schmidt O."/>
            <person name="Schmutz J."/>
            <person name="Skrede I."/>
            <person name="Stenlid J."/>
            <person name="Wiebenga A."/>
            <person name="Xie X."/>
            <person name="Kuees U."/>
            <person name="Hibbett D.S."/>
            <person name="Hoffmeister D."/>
            <person name="Hoegberg N."/>
            <person name="Martin F."/>
            <person name="Grigoriev I.V."/>
            <person name="Watkinson S.C."/>
        </authorList>
    </citation>
    <scope>NUCLEOTIDE SEQUENCE [LARGE SCALE GENOMIC DNA]</scope>
    <source>
        <strain evidence="3">strain S7.3</strain>
    </source>
</reference>
<dbReference type="OrthoDB" id="7961613at2759"/>
<dbReference type="OMA" id="FAVHTHT"/>
<gene>
    <name evidence="2" type="ORF">SERLA73DRAFT_178726</name>
</gene>
<dbReference type="Proteomes" id="UP000008063">
    <property type="component" value="Unassembled WGS sequence"/>
</dbReference>
<evidence type="ECO:0000256" key="1">
    <source>
        <dbReference type="SAM" id="Phobius"/>
    </source>
</evidence>
<keyword evidence="1" id="KW-0812">Transmembrane</keyword>
<keyword evidence="1" id="KW-1133">Transmembrane helix</keyword>
<keyword evidence="1" id="KW-0472">Membrane</keyword>
<protein>
    <submittedName>
        <fullName evidence="2">Uncharacterized protein</fullName>
    </submittedName>
</protein>
<keyword evidence="3" id="KW-1185">Reference proteome</keyword>
<proteinExistence type="predicted"/>
<sequence length="98" mass="10665">MSILSFLSRRSTRAPIRQPLSITDIIHRTFVSGLAGLTLYGLFLGVAVHRETLAKGRELMVQRDAEVAVAQPQDVADEVREQALAEAAQSVLFTGSKS</sequence>
<evidence type="ECO:0000313" key="2">
    <source>
        <dbReference type="EMBL" id="EGO00786.1"/>
    </source>
</evidence>
<feature type="transmembrane region" description="Helical" evidence="1">
    <location>
        <begin position="25"/>
        <end position="48"/>
    </location>
</feature>
<dbReference type="STRING" id="936435.F8PSM7"/>
<dbReference type="HOGENOM" id="CLU_158784_0_0_1"/>